<dbReference type="InterPro" id="IPR013087">
    <property type="entry name" value="Znf_C2H2_type"/>
</dbReference>
<dbReference type="InterPro" id="IPR036236">
    <property type="entry name" value="Znf_C2H2_sf"/>
</dbReference>
<dbReference type="KEGG" id="aten:116297522"/>
<keyword evidence="5" id="KW-0862">Zinc</keyword>
<proteinExistence type="inferred from homology"/>
<keyword evidence="9" id="KW-1185">Reference proteome</keyword>
<feature type="domain" description="C2H2-type" evidence="8">
    <location>
        <begin position="258"/>
        <end position="280"/>
    </location>
</feature>
<feature type="domain" description="C2H2-type" evidence="8">
    <location>
        <begin position="174"/>
        <end position="201"/>
    </location>
</feature>
<dbReference type="GO" id="GO:0008270">
    <property type="term" value="F:zinc ion binding"/>
    <property type="evidence" value="ECO:0007669"/>
    <property type="project" value="UniProtKB-KW"/>
</dbReference>
<reference evidence="10" key="1">
    <citation type="submission" date="2025-08" db="UniProtKB">
        <authorList>
            <consortium name="RefSeq"/>
        </authorList>
    </citation>
    <scope>IDENTIFICATION</scope>
    <source>
        <tissue evidence="10">Tentacle</tissue>
    </source>
</reference>
<evidence type="ECO:0000313" key="9">
    <source>
        <dbReference type="Proteomes" id="UP000515163"/>
    </source>
</evidence>
<evidence type="ECO:0000259" key="8">
    <source>
        <dbReference type="PROSITE" id="PS50157"/>
    </source>
</evidence>
<dbReference type="Proteomes" id="UP000515163">
    <property type="component" value="Unplaced"/>
</dbReference>
<organism evidence="9 10">
    <name type="scientific">Actinia tenebrosa</name>
    <name type="common">Australian red waratah sea anemone</name>
    <dbReference type="NCBI Taxonomy" id="6105"/>
    <lineage>
        <taxon>Eukaryota</taxon>
        <taxon>Metazoa</taxon>
        <taxon>Cnidaria</taxon>
        <taxon>Anthozoa</taxon>
        <taxon>Hexacorallia</taxon>
        <taxon>Actiniaria</taxon>
        <taxon>Actiniidae</taxon>
        <taxon>Actinia</taxon>
    </lineage>
</organism>
<dbReference type="SMART" id="SM00355">
    <property type="entry name" value="ZnF_C2H2"/>
    <property type="match status" value="6"/>
</dbReference>
<dbReference type="PANTHER" id="PTHR24393:SF34">
    <property type="entry name" value="PR_SET DOMAIN 13"/>
    <property type="match status" value="1"/>
</dbReference>
<dbReference type="GeneID" id="116297522"/>
<feature type="domain" description="C2H2-type" evidence="8">
    <location>
        <begin position="146"/>
        <end position="173"/>
    </location>
</feature>
<dbReference type="GO" id="GO:0001228">
    <property type="term" value="F:DNA-binding transcription activator activity, RNA polymerase II-specific"/>
    <property type="evidence" value="ECO:0007669"/>
    <property type="project" value="TreeGrafter"/>
</dbReference>
<feature type="domain" description="C2H2-type" evidence="8">
    <location>
        <begin position="118"/>
        <end position="145"/>
    </location>
</feature>
<dbReference type="FunFam" id="3.30.160.60:FF:002343">
    <property type="entry name" value="Zinc finger protein 33A"/>
    <property type="match status" value="1"/>
</dbReference>
<keyword evidence="2" id="KW-0479">Metal-binding</keyword>
<keyword evidence="4 7" id="KW-0863">Zinc-finger</keyword>
<dbReference type="FunFam" id="3.30.160.60:FF:000065">
    <property type="entry name" value="B-cell CLL/lymphoma 6, member B"/>
    <property type="match status" value="1"/>
</dbReference>
<dbReference type="RefSeq" id="XP_031561629.1">
    <property type="nucleotide sequence ID" value="XM_031705769.1"/>
</dbReference>
<dbReference type="FunFam" id="3.30.160.60:FF:000624">
    <property type="entry name" value="zinc finger protein 697"/>
    <property type="match status" value="2"/>
</dbReference>
<comment type="similarity">
    <text evidence="1">Belongs to the krueppel C2H2-type zinc-finger protein family.</text>
</comment>
<dbReference type="Gene3D" id="3.30.160.60">
    <property type="entry name" value="Classic Zinc Finger"/>
    <property type="match status" value="6"/>
</dbReference>
<dbReference type="OrthoDB" id="8922241at2759"/>
<keyword evidence="3" id="KW-0677">Repeat</keyword>
<evidence type="ECO:0000256" key="3">
    <source>
        <dbReference type="ARBA" id="ARBA00022737"/>
    </source>
</evidence>
<evidence type="ECO:0000313" key="10">
    <source>
        <dbReference type="RefSeq" id="XP_031561629.1"/>
    </source>
</evidence>
<evidence type="ECO:0000256" key="2">
    <source>
        <dbReference type="ARBA" id="ARBA00022723"/>
    </source>
</evidence>
<evidence type="ECO:0000256" key="5">
    <source>
        <dbReference type="ARBA" id="ARBA00022833"/>
    </source>
</evidence>
<dbReference type="SUPFAM" id="SSF57667">
    <property type="entry name" value="beta-beta-alpha zinc fingers"/>
    <property type="match status" value="4"/>
</dbReference>
<dbReference type="PROSITE" id="PS00028">
    <property type="entry name" value="ZINC_FINGER_C2H2_1"/>
    <property type="match status" value="6"/>
</dbReference>
<gene>
    <name evidence="10" type="primary">LOC116297522</name>
</gene>
<dbReference type="FunFam" id="3.30.160.60:FF:003288">
    <property type="entry name" value="Uncharacterized protein"/>
    <property type="match status" value="1"/>
</dbReference>
<evidence type="ECO:0000256" key="6">
    <source>
        <dbReference type="ARBA" id="ARBA00023242"/>
    </source>
</evidence>
<dbReference type="PROSITE" id="PS50157">
    <property type="entry name" value="ZINC_FINGER_C2H2_2"/>
    <property type="match status" value="6"/>
</dbReference>
<name>A0A6P8HZ18_ACTTE</name>
<dbReference type="InParanoid" id="A0A6P8HZ18"/>
<feature type="domain" description="C2H2-type" evidence="8">
    <location>
        <begin position="202"/>
        <end position="229"/>
    </location>
</feature>
<dbReference type="GO" id="GO:0000978">
    <property type="term" value="F:RNA polymerase II cis-regulatory region sequence-specific DNA binding"/>
    <property type="evidence" value="ECO:0007669"/>
    <property type="project" value="TreeGrafter"/>
</dbReference>
<evidence type="ECO:0000256" key="1">
    <source>
        <dbReference type="ARBA" id="ARBA00006991"/>
    </source>
</evidence>
<dbReference type="Pfam" id="PF00096">
    <property type="entry name" value="zf-C2H2"/>
    <property type="match status" value="5"/>
</dbReference>
<dbReference type="AlphaFoldDB" id="A0A6P8HZ18"/>
<dbReference type="PANTHER" id="PTHR24393">
    <property type="entry name" value="ZINC FINGER PROTEIN"/>
    <property type="match status" value="1"/>
</dbReference>
<protein>
    <submittedName>
        <fullName evidence="10">Oocyte zinc finger protein XlCOF28-like isoform X1</fullName>
    </submittedName>
</protein>
<dbReference type="FunFam" id="3.30.160.60:FF:000112">
    <property type="entry name" value="Mds1 and evi1 complex locus protein"/>
    <property type="match status" value="1"/>
</dbReference>
<evidence type="ECO:0000256" key="7">
    <source>
        <dbReference type="PROSITE-ProRule" id="PRU00042"/>
    </source>
</evidence>
<feature type="domain" description="C2H2-type" evidence="8">
    <location>
        <begin position="230"/>
        <end position="257"/>
    </location>
</feature>
<evidence type="ECO:0000256" key="4">
    <source>
        <dbReference type="ARBA" id="ARBA00022771"/>
    </source>
</evidence>
<accession>A0A6P8HZ18</accession>
<sequence length="581" mass="64431">MSSEEEATAANVLSQMSQIQQVNPCETIDATVVIGHHCDVETTNSQADPTQETTVEVTPEVLQQVQVAFQQDLPQLETGFVDVSKSDDISHEEMQESVPAINDASMQCTTCVKPGKPYSCDYCGKIFNKSYNLKTHIRVHTGERPYQCDSCGHGFANLGDLKRHLRTHTGEKPFKCEFCGKLFSDFGSHKRHLRLHTGFRPFKCEQCVREFTRLDSFKNHMRLHTGDRPYKCDTCSKEFNYLTTYKRHLNIHKGEKPYSCDQCDKKFTRQNYLKNHMNTHVKITSQECQTDTDLMIEILDDDSQVKMTSSEGQVAADNLAKVSLPQLENEAERTIMTEEDSGKMEEQGSTKQADLKSNESLLRQVTQVLGDLIPHNMSAELTENGSGSQIVAQGAEQGGEFKVSLAQQLLIAQHILSQAQIQRTDIQNSEGTEPGGASVTTVSIPEISPELAERIVSQVALQQESQSGQTSDVLSQNNVQVIEVCSGNHAQNTEGQNLVVEGHLIAQEQLAEQVSMQADCVVTQSVFDQRNVVTTSSQSSQGTSAVYVAIDPSQPDVQQYLGEIQVLQSSDNITVMQTGDQ</sequence>
<dbReference type="GO" id="GO:0005634">
    <property type="term" value="C:nucleus"/>
    <property type="evidence" value="ECO:0007669"/>
    <property type="project" value="TreeGrafter"/>
</dbReference>
<keyword evidence="6" id="KW-0539">Nucleus</keyword>